<feature type="transmembrane region" description="Helical" evidence="10">
    <location>
        <begin position="128"/>
        <end position="146"/>
    </location>
</feature>
<evidence type="ECO:0000256" key="9">
    <source>
        <dbReference type="ARBA" id="ARBA00023160"/>
    </source>
</evidence>
<dbReference type="GO" id="GO:0019367">
    <property type="term" value="P:fatty acid elongation, saturated fatty acid"/>
    <property type="evidence" value="ECO:0007669"/>
    <property type="project" value="TreeGrafter"/>
</dbReference>
<dbReference type="EMBL" id="HBFX01051957">
    <property type="protein sequence ID" value="CAD8980320.1"/>
    <property type="molecule type" value="Transcribed_RNA"/>
</dbReference>
<accession>A0A6T8JPX3</accession>
<feature type="transmembrane region" description="Helical" evidence="10">
    <location>
        <begin position="95"/>
        <end position="116"/>
    </location>
</feature>
<reference evidence="11" key="1">
    <citation type="submission" date="2021-01" db="EMBL/GenBank/DDBJ databases">
        <authorList>
            <person name="Corre E."/>
            <person name="Pelletier E."/>
            <person name="Niang G."/>
            <person name="Scheremetjew M."/>
            <person name="Finn R."/>
            <person name="Kale V."/>
            <person name="Holt S."/>
            <person name="Cochrane G."/>
            <person name="Meng A."/>
            <person name="Brown T."/>
            <person name="Cohen L."/>
        </authorList>
    </citation>
    <scope>NUCLEOTIDE SEQUENCE</scope>
    <source>
        <strain evidence="11">CCMP441</strain>
        <strain evidence="12">CCMP644</strain>
    </source>
</reference>
<dbReference type="PROSITE" id="PS01188">
    <property type="entry name" value="ELO"/>
    <property type="match status" value="1"/>
</dbReference>
<dbReference type="GO" id="GO:0034626">
    <property type="term" value="P:fatty acid elongation, polyunsaturated fatty acid"/>
    <property type="evidence" value="ECO:0007669"/>
    <property type="project" value="TreeGrafter"/>
</dbReference>
<comment type="subcellular location">
    <subcellularLocation>
        <location evidence="1">Membrane</location>
        <topology evidence="1">Multi-pass membrane protein</topology>
    </subcellularLocation>
</comment>
<proteinExistence type="inferred from homology"/>
<dbReference type="GO" id="GO:0042761">
    <property type="term" value="P:very long-chain fatty acid biosynthetic process"/>
    <property type="evidence" value="ECO:0007669"/>
    <property type="project" value="TreeGrafter"/>
</dbReference>
<evidence type="ECO:0000256" key="10">
    <source>
        <dbReference type="RuleBase" id="RU361115"/>
    </source>
</evidence>
<dbReference type="EMBL" id="HBFK01014080">
    <property type="protein sequence ID" value="CAD8742042.1"/>
    <property type="molecule type" value="Transcribed_RNA"/>
</dbReference>
<feature type="transmembrane region" description="Helical" evidence="10">
    <location>
        <begin position="152"/>
        <end position="178"/>
    </location>
</feature>
<dbReference type="EC" id="2.3.1.-" evidence="10"/>
<evidence type="ECO:0000256" key="6">
    <source>
        <dbReference type="ARBA" id="ARBA00022989"/>
    </source>
</evidence>
<dbReference type="GO" id="GO:0034625">
    <property type="term" value="P:fatty acid elongation, monounsaturated fatty acid"/>
    <property type="evidence" value="ECO:0007669"/>
    <property type="project" value="TreeGrafter"/>
</dbReference>
<feature type="transmembrane region" description="Helical" evidence="10">
    <location>
        <begin position="215"/>
        <end position="233"/>
    </location>
</feature>
<dbReference type="PANTHER" id="PTHR11157:SF133">
    <property type="entry name" value="ELONGATION OF FATTY ACIDS PROTEIN"/>
    <property type="match status" value="1"/>
</dbReference>
<evidence type="ECO:0000256" key="8">
    <source>
        <dbReference type="ARBA" id="ARBA00023136"/>
    </source>
</evidence>
<evidence type="ECO:0000256" key="2">
    <source>
        <dbReference type="ARBA" id="ARBA00022516"/>
    </source>
</evidence>
<evidence type="ECO:0000313" key="11">
    <source>
        <dbReference type="EMBL" id="CAD8742042.1"/>
    </source>
</evidence>
<keyword evidence="4 10" id="KW-0812">Transmembrane</keyword>
<keyword evidence="9 10" id="KW-0275">Fatty acid biosynthesis</keyword>
<dbReference type="GO" id="GO:0009922">
    <property type="term" value="F:fatty acid elongase activity"/>
    <property type="evidence" value="ECO:0007669"/>
    <property type="project" value="InterPro"/>
</dbReference>
<evidence type="ECO:0000256" key="1">
    <source>
        <dbReference type="ARBA" id="ARBA00004141"/>
    </source>
</evidence>
<evidence type="ECO:0000256" key="3">
    <source>
        <dbReference type="ARBA" id="ARBA00022679"/>
    </source>
</evidence>
<dbReference type="AlphaFoldDB" id="A0A6T8JPX3"/>
<keyword evidence="5 10" id="KW-0276">Fatty acid metabolism</keyword>
<keyword evidence="8 10" id="KW-0472">Membrane</keyword>
<comment type="similarity">
    <text evidence="10">Belongs to the ELO family.</text>
</comment>
<feature type="transmembrane region" description="Helical" evidence="10">
    <location>
        <begin position="22"/>
        <end position="41"/>
    </location>
</feature>
<keyword evidence="2 10" id="KW-0444">Lipid biosynthesis</keyword>
<dbReference type="Pfam" id="PF01151">
    <property type="entry name" value="ELO"/>
    <property type="match status" value="1"/>
</dbReference>
<keyword evidence="3 10" id="KW-0808">Transferase</keyword>
<evidence type="ECO:0000256" key="4">
    <source>
        <dbReference type="ARBA" id="ARBA00022692"/>
    </source>
</evidence>
<evidence type="ECO:0000256" key="7">
    <source>
        <dbReference type="ARBA" id="ARBA00023098"/>
    </source>
</evidence>
<dbReference type="InterPro" id="IPR002076">
    <property type="entry name" value="ELO_fam"/>
</dbReference>
<dbReference type="PANTHER" id="PTHR11157">
    <property type="entry name" value="FATTY ACID ACYL TRANSFERASE-RELATED"/>
    <property type="match status" value="1"/>
</dbReference>
<dbReference type="InterPro" id="IPR030457">
    <property type="entry name" value="ELO_CS"/>
</dbReference>
<name>A0A6T8JPX3_HEMAN</name>
<gene>
    <name evidence="12" type="ORF">HAND00432_LOCUS31330</name>
    <name evidence="11" type="ORF">HAND1043_LOCUS8536</name>
</gene>
<keyword evidence="6 10" id="KW-1133">Transmembrane helix</keyword>
<dbReference type="GO" id="GO:0005789">
    <property type="term" value="C:endoplasmic reticulum membrane"/>
    <property type="evidence" value="ECO:0007669"/>
    <property type="project" value="TreeGrafter"/>
</dbReference>
<feature type="transmembrane region" description="Helical" evidence="10">
    <location>
        <begin position="190"/>
        <end position="209"/>
    </location>
</feature>
<dbReference type="GO" id="GO:0030148">
    <property type="term" value="P:sphingolipid biosynthetic process"/>
    <property type="evidence" value="ECO:0007669"/>
    <property type="project" value="TreeGrafter"/>
</dbReference>
<evidence type="ECO:0000256" key="5">
    <source>
        <dbReference type="ARBA" id="ARBA00022832"/>
    </source>
</evidence>
<evidence type="ECO:0000313" key="12">
    <source>
        <dbReference type="EMBL" id="CAD8980320.1"/>
    </source>
</evidence>
<protein>
    <recommendedName>
        <fullName evidence="10">Elongation of fatty acids protein</fullName>
        <ecNumber evidence="10">2.3.1.-</ecNumber>
    </recommendedName>
</protein>
<organism evidence="11">
    <name type="scientific">Hemiselmis andersenii</name>
    <name type="common">Cryptophyte alga</name>
    <dbReference type="NCBI Taxonomy" id="464988"/>
    <lineage>
        <taxon>Eukaryota</taxon>
        <taxon>Cryptophyceae</taxon>
        <taxon>Cryptomonadales</taxon>
        <taxon>Hemiselmidaceae</taxon>
        <taxon>Hemiselmis</taxon>
    </lineage>
</organism>
<sequence>MSASLQFIGGDKVVETMVSREMMLGMLVGYLGMIAALRRMMKGQAPYSLKLAMQVYNVIQVALNVYMIWGLAVVPRLEGFNIFGINMKYTARVEWFVYVHYLSKFLDFFDTAFIILRGKDRQQLSFLHVYHHASIGMIWGTLLYIGHGNGTAAFGCLINSVIHCIMYSHYLYTSFGLVNPFKKLITQAQLFQFATCIVHAVCVLAWETVLPRPLAWAQFVYHIQMLVLFGHFYRKSYIAAKEARKLKKEAAVKAQ</sequence>
<keyword evidence="7 10" id="KW-0443">Lipid metabolism</keyword>
<feature type="transmembrane region" description="Helical" evidence="10">
    <location>
        <begin position="53"/>
        <end position="75"/>
    </location>
</feature>
<comment type="catalytic activity">
    <reaction evidence="10">
        <text>an acyl-CoA + malonyl-CoA + H(+) = a 3-oxoacyl-CoA + CO2 + CoA</text>
        <dbReference type="Rhea" id="RHEA:50252"/>
        <dbReference type="ChEBI" id="CHEBI:15378"/>
        <dbReference type="ChEBI" id="CHEBI:16526"/>
        <dbReference type="ChEBI" id="CHEBI:57287"/>
        <dbReference type="ChEBI" id="CHEBI:57384"/>
        <dbReference type="ChEBI" id="CHEBI:58342"/>
        <dbReference type="ChEBI" id="CHEBI:90726"/>
    </reaction>
    <physiologicalReaction direction="left-to-right" evidence="10">
        <dbReference type="Rhea" id="RHEA:50253"/>
    </physiologicalReaction>
</comment>